<evidence type="ECO:0000256" key="3">
    <source>
        <dbReference type="SAM" id="Phobius"/>
    </source>
</evidence>
<dbReference type="Gene3D" id="3.40.630.190">
    <property type="entry name" value="LCP protein"/>
    <property type="match status" value="1"/>
</dbReference>
<feature type="transmembrane region" description="Helical" evidence="3">
    <location>
        <begin position="36"/>
        <end position="61"/>
    </location>
</feature>
<dbReference type="NCBIfam" id="TIGR00350">
    <property type="entry name" value="lytR_cpsA_psr"/>
    <property type="match status" value="1"/>
</dbReference>
<dbReference type="PANTHER" id="PTHR33392">
    <property type="entry name" value="POLYISOPRENYL-TEICHOIC ACID--PEPTIDOGLYCAN TEICHOIC ACID TRANSFERASE TAGU"/>
    <property type="match status" value="1"/>
</dbReference>
<evidence type="ECO:0000259" key="4">
    <source>
        <dbReference type="Pfam" id="PF03816"/>
    </source>
</evidence>
<dbReference type="InterPro" id="IPR050922">
    <property type="entry name" value="LytR/CpsA/Psr_CW_biosynth"/>
</dbReference>
<keyword evidence="6" id="KW-1185">Reference proteome</keyword>
<evidence type="ECO:0000313" key="6">
    <source>
        <dbReference type="Proteomes" id="UP001501676"/>
    </source>
</evidence>
<keyword evidence="3" id="KW-0472">Membrane</keyword>
<feature type="region of interest" description="Disordered" evidence="2">
    <location>
        <begin position="1"/>
        <end position="33"/>
    </location>
</feature>
<dbReference type="InterPro" id="IPR004474">
    <property type="entry name" value="LytR_CpsA_psr"/>
</dbReference>
<dbReference type="EMBL" id="BAAAYN010000044">
    <property type="protein sequence ID" value="GAA3393854.1"/>
    <property type="molecule type" value="Genomic_DNA"/>
</dbReference>
<dbReference type="RefSeq" id="WP_345731704.1">
    <property type="nucleotide sequence ID" value="NZ_BAAAYN010000044.1"/>
</dbReference>
<keyword evidence="3" id="KW-0812">Transmembrane</keyword>
<feature type="domain" description="Cell envelope-related transcriptional attenuator" evidence="4">
    <location>
        <begin position="113"/>
        <end position="264"/>
    </location>
</feature>
<evidence type="ECO:0000313" key="5">
    <source>
        <dbReference type="EMBL" id="GAA3393854.1"/>
    </source>
</evidence>
<gene>
    <name evidence="5" type="ORF">GCM10020369_61010</name>
</gene>
<comment type="caution">
    <text evidence="5">The sequence shown here is derived from an EMBL/GenBank/DDBJ whole genome shotgun (WGS) entry which is preliminary data.</text>
</comment>
<protein>
    <recommendedName>
        <fullName evidence="4">Cell envelope-related transcriptional attenuator domain-containing protein</fullName>
    </recommendedName>
</protein>
<keyword evidence="3" id="KW-1133">Transmembrane helix</keyword>
<accession>A0ABP6T6X9</accession>
<sequence>MAVGLQEARSATPAEPPSPATFRSPVPPKKPKSPPWAKVCVVLGAVLVVLAGGTLTAAYGLNHRYESKLKRADILGDLSDEQSTYTEGPLNFLILGSDDRANDPDFAASEGTRSDTIMMAHIDKTLSKAYIVSIPRDSYVDIPASGDGKWEGGKNKINAAYQYGGPALTAKTVQQLTGVSLNGAFLLDFNSVRKLVGIVGGVEVCIPFSMSSIHTDRTWKKGCNFLTADGAQDFMRQRKTVPGGDFGRMQNQQRVVLAVAKKMTTKGVLTDPGKLDRLLTTVAESVTVDENVDLPDLALGMKKLRPTNLRCTTLPFITDDLSTPYGSSVELDPVKGEELFAAMRNDTMDQYLAANPPKPAGGVTPSAGTCS</sequence>
<dbReference type="PANTHER" id="PTHR33392:SF6">
    <property type="entry name" value="POLYISOPRENYL-TEICHOIC ACID--PEPTIDOGLYCAN TEICHOIC ACID TRANSFERASE TAGU"/>
    <property type="match status" value="1"/>
</dbReference>
<dbReference type="Proteomes" id="UP001501676">
    <property type="component" value="Unassembled WGS sequence"/>
</dbReference>
<dbReference type="Pfam" id="PF03816">
    <property type="entry name" value="LytR_cpsA_psr"/>
    <property type="match status" value="1"/>
</dbReference>
<name>A0ABP6T6X9_9ACTN</name>
<organism evidence="5 6">
    <name type="scientific">Cryptosporangium minutisporangium</name>
    <dbReference type="NCBI Taxonomy" id="113569"/>
    <lineage>
        <taxon>Bacteria</taxon>
        <taxon>Bacillati</taxon>
        <taxon>Actinomycetota</taxon>
        <taxon>Actinomycetes</taxon>
        <taxon>Cryptosporangiales</taxon>
        <taxon>Cryptosporangiaceae</taxon>
        <taxon>Cryptosporangium</taxon>
    </lineage>
</organism>
<proteinExistence type="inferred from homology"/>
<reference evidence="6" key="1">
    <citation type="journal article" date="2019" name="Int. J. Syst. Evol. Microbiol.">
        <title>The Global Catalogue of Microorganisms (GCM) 10K type strain sequencing project: providing services to taxonomists for standard genome sequencing and annotation.</title>
        <authorList>
            <consortium name="The Broad Institute Genomics Platform"/>
            <consortium name="The Broad Institute Genome Sequencing Center for Infectious Disease"/>
            <person name="Wu L."/>
            <person name="Ma J."/>
        </authorList>
    </citation>
    <scope>NUCLEOTIDE SEQUENCE [LARGE SCALE GENOMIC DNA]</scope>
    <source>
        <strain evidence="6">JCM 9458</strain>
    </source>
</reference>
<evidence type="ECO:0000256" key="2">
    <source>
        <dbReference type="SAM" id="MobiDB-lite"/>
    </source>
</evidence>
<comment type="similarity">
    <text evidence="1">Belongs to the LytR/CpsA/Psr (LCP) family.</text>
</comment>
<evidence type="ECO:0000256" key="1">
    <source>
        <dbReference type="ARBA" id="ARBA00006068"/>
    </source>
</evidence>